<protein>
    <submittedName>
        <fullName evidence="1">Uncharacterized protein</fullName>
    </submittedName>
</protein>
<comment type="caution">
    <text evidence="1">The sequence shown here is derived from an EMBL/GenBank/DDBJ whole genome shotgun (WGS) entry which is preliminary data.</text>
</comment>
<gene>
    <name evidence="1" type="ORF">EF806_01500</name>
</gene>
<dbReference type="EMBL" id="RXIF01000003">
    <property type="protein sequence ID" value="RZN65220.1"/>
    <property type="molecule type" value="Genomic_DNA"/>
</dbReference>
<dbReference type="AlphaFoldDB" id="A0A520KTE1"/>
<accession>A0A520KTE1</accession>
<sequence>MRDENLLRDELVVPFLNSQQLMDLVGAIYKTSLTQKALEPVLELLVPFIEAILSPETVGYLLEWLDSPDYDKVMDDILHIVILAFNNLAPSKGIL</sequence>
<evidence type="ECO:0000313" key="1">
    <source>
        <dbReference type="EMBL" id="RZN65220.1"/>
    </source>
</evidence>
<reference evidence="1 2" key="1">
    <citation type="journal article" date="2019" name="Nat. Microbiol.">
        <title>Wide diversity of methane and short-chain alkane metabolisms in uncultured archaea.</title>
        <authorList>
            <person name="Borrel G."/>
            <person name="Adam P.S."/>
            <person name="McKay L.J."/>
            <person name="Chen L.X."/>
            <person name="Sierra-Garcia I.N."/>
            <person name="Sieber C.M."/>
            <person name="Letourneur Q."/>
            <person name="Ghozlane A."/>
            <person name="Andersen G.L."/>
            <person name="Li W.J."/>
            <person name="Hallam S.J."/>
            <person name="Muyzer G."/>
            <person name="de Oliveira V.M."/>
            <person name="Inskeep W.P."/>
            <person name="Banfield J.F."/>
            <person name="Gribaldo S."/>
        </authorList>
    </citation>
    <scope>NUCLEOTIDE SEQUENCE [LARGE SCALE GENOMIC DNA]</scope>
    <source>
        <strain evidence="1">NM1a</strain>
    </source>
</reference>
<name>A0A520KTE1_METT2</name>
<proteinExistence type="predicted"/>
<dbReference type="Proteomes" id="UP000317158">
    <property type="component" value="Unassembled WGS sequence"/>
</dbReference>
<organism evidence="1 2">
    <name type="scientific">Methanoliparum thermophilum</name>
    <dbReference type="NCBI Taxonomy" id="2491083"/>
    <lineage>
        <taxon>Archaea</taxon>
        <taxon>Methanobacteriati</taxon>
        <taxon>Methanobacteriota</taxon>
        <taxon>Candidatus Methanoliparia</taxon>
        <taxon>Candidatus Methanoliparales</taxon>
        <taxon>Candidatus Methanoliparaceae</taxon>
        <taxon>Candidatus Methanoliparum</taxon>
    </lineage>
</organism>
<evidence type="ECO:0000313" key="2">
    <source>
        <dbReference type="Proteomes" id="UP000317158"/>
    </source>
</evidence>